<dbReference type="SUPFAM" id="SSF54427">
    <property type="entry name" value="NTF2-like"/>
    <property type="match status" value="1"/>
</dbReference>
<dbReference type="InterPro" id="IPR050982">
    <property type="entry name" value="Auxin_biosynth/cation_transpt"/>
</dbReference>
<dbReference type="PANTHER" id="PTHR43539">
    <property type="entry name" value="FLAVIN-BINDING MONOOXYGENASE-LIKE PROTEIN (AFU_ORTHOLOGUE AFUA_4G09220)"/>
    <property type="match status" value="1"/>
</dbReference>
<dbReference type="InterPro" id="IPR036188">
    <property type="entry name" value="FAD/NAD-bd_sf"/>
</dbReference>
<dbReference type="GO" id="GO:0050660">
    <property type="term" value="F:flavin adenine dinucleotide binding"/>
    <property type="evidence" value="ECO:0007669"/>
    <property type="project" value="TreeGrafter"/>
</dbReference>
<dbReference type="GO" id="GO:0004497">
    <property type="term" value="F:monooxygenase activity"/>
    <property type="evidence" value="ECO:0007669"/>
    <property type="project" value="TreeGrafter"/>
</dbReference>
<evidence type="ECO:0000313" key="3">
    <source>
        <dbReference type="Proteomes" id="UP000076738"/>
    </source>
</evidence>
<proteinExistence type="predicted"/>
<protein>
    <submittedName>
        <fullName evidence="2">FAD/NAD(P)-binding domain-containing protein</fullName>
    </submittedName>
</protein>
<keyword evidence="1" id="KW-0560">Oxidoreductase</keyword>
<keyword evidence="3" id="KW-1185">Reference proteome</keyword>
<dbReference type="AlphaFoldDB" id="A0A167QEG1"/>
<dbReference type="PANTHER" id="PTHR43539:SF68">
    <property type="entry name" value="FLAVIN-BINDING MONOOXYGENASE-LIKE PROTEIN (AFU_ORTHOLOGUE AFUA_4G09220)"/>
    <property type="match status" value="1"/>
</dbReference>
<organism evidence="2 3">
    <name type="scientific">Calocera viscosa (strain TUFC12733)</name>
    <dbReference type="NCBI Taxonomy" id="1330018"/>
    <lineage>
        <taxon>Eukaryota</taxon>
        <taxon>Fungi</taxon>
        <taxon>Dikarya</taxon>
        <taxon>Basidiomycota</taxon>
        <taxon>Agaricomycotina</taxon>
        <taxon>Dacrymycetes</taxon>
        <taxon>Dacrymycetales</taxon>
        <taxon>Dacrymycetaceae</taxon>
        <taxon>Calocera</taxon>
    </lineage>
</organism>
<reference evidence="2 3" key="1">
    <citation type="journal article" date="2016" name="Mol. Biol. Evol.">
        <title>Comparative Genomics of Early-Diverging Mushroom-Forming Fungi Provides Insights into the Origins of Lignocellulose Decay Capabilities.</title>
        <authorList>
            <person name="Nagy L.G."/>
            <person name="Riley R."/>
            <person name="Tritt A."/>
            <person name="Adam C."/>
            <person name="Daum C."/>
            <person name="Floudas D."/>
            <person name="Sun H."/>
            <person name="Yadav J.S."/>
            <person name="Pangilinan J."/>
            <person name="Larsson K.H."/>
            <person name="Matsuura K."/>
            <person name="Barry K."/>
            <person name="Labutti K."/>
            <person name="Kuo R."/>
            <person name="Ohm R.A."/>
            <person name="Bhattacharya S.S."/>
            <person name="Shirouzu T."/>
            <person name="Yoshinaga Y."/>
            <person name="Martin F.M."/>
            <person name="Grigoriev I.V."/>
            <person name="Hibbett D.S."/>
        </authorList>
    </citation>
    <scope>NUCLEOTIDE SEQUENCE [LARGE SCALE GENOMIC DNA]</scope>
    <source>
        <strain evidence="2 3">TUFC12733</strain>
    </source>
</reference>
<dbReference type="SUPFAM" id="SSF51905">
    <property type="entry name" value="FAD/NAD(P)-binding domain"/>
    <property type="match status" value="2"/>
</dbReference>
<gene>
    <name evidence="2" type="ORF">CALVIDRAFT_494537</name>
</gene>
<sequence length="636" mass="70397">MAGGIDMGGYVPPQTLPSFTKHGASLLPTTAAAPVCETWMVAFSAAIAARSIPAILDLLLPDAYWKDMLSLTWDFRVFKGHAGIQEFLEDRLALCEMRDVRMSTALTPSVVRLGELSWVQAVGTFETKWGSASLVFRLVPYLPQGSEGEPEWRAFALFSNLDTLHGVTERVGAHRMEHPPRTSWNERRRREVEFLDSMPTVLIIGGGHNGLMTAARLQYMGVSCLIIEKERRLGSQWRGRYSSLCTHDPVWFTQLPYLPFPATWPSYTPADKLGDWLEAYASHLDLNVWLSSSLQSVTWDAAKKEWSASILRPTGEVRALKIRQVVYAGGWNGVPLVPDVPGKEEFEANGGRVLHSSEYKNANGFEGKKVVVIGSGVSAHDIAQDLVNSGDADVTMHQRSSTLVVSTIALRELLNRGGFLEGGLPVDVADMLLFGWPMDVQKLTMAANTTLMEKIDRETLDGLDKKGFMLNPGPEGAGYLFLVLTRRGGYYFDVGASQMIIDGKIGLKTGGEAARFTPTGIEFSDGATLSADVVIFATGFGAIRENLKQTFGEEFIKGLKDPWYLDQEGELRAVWRDSGKQSFWYMIGNLSYARFYSRRVALQIKALLTGVWDGVRYSIKEDPKEEPHGVNIDLPN</sequence>
<evidence type="ECO:0000313" key="2">
    <source>
        <dbReference type="EMBL" id="KZO99679.1"/>
    </source>
</evidence>
<dbReference type="InterPro" id="IPR032710">
    <property type="entry name" value="NTF2-like_dom_sf"/>
</dbReference>
<name>A0A167QEG1_CALVF</name>
<dbReference type="Pfam" id="PF13738">
    <property type="entry name" value="Pyr_redox_3"/>
    <property type="match status" value="1"/>
</dbReference>
<dbReference type="Gene3D" id="3.50.50.60">
    <property type="entry name" value="FAD/NAD(P)-binding domain"/>
    <property type="match status" value="2"/>
</dbReference>
<dbReference type="Proteomes" id="UP000076738">
    <property type="component" value="Unassembled WGS sequence"/>
</dbReference>
<dbReference type="EMBL" id="KV417271">
    <property type="protein sequence ID" value="KZO99679.1"/>
    <property type="molecule type" value="Genomic_DNA"/>
</dbReference>
<dbReference type="OrthoDB" id="74360at2759"/>
<dbReference type="STRING" id="1330018.A0A167QEG1"/>
<accession>A0A167QEG1</accession>
<evidence type="ECO:0000256" key="1">
    <source>
        <dbReference type="ARBA" id="ARBA00023002"/>
    </source>
</evidence>